<reference evidence="2" key="1">
    <citation type="submission" date="2019-06" db="EMBL/GenBank/DDBJ databases">
        <title>Sulfurimonas gotlandica sp. nov., a chemoautotrophic and psychrotolerant epsilonproteobacterium isolated from a pelagic redoxcline, and an emended description of the genus Sulfurimonas.</title>
        <authorList>
            <person name="Wang S."/>
            <person name="Jiang L."/>
            <person name="Shao Z."/>
        </authorList>
    </citation>
    <scope>NUCLEOTIDE SEQUENCE [LARGE SCALE GENOMIC DNA]</scope>
    <source>
        <strain evidence="2">1-1N</strain>
    </source>
</reference>
<organism evidence="1 2">
    <name type="scientific">Sulfurimonas xiamenensis</name>
    <dbReference type="NCBI Taxonomy" id="2590021"/>
    <lineage>
        <taxon>Bacteria</taxon>
        <taxon>Pseudomonadati</taxon>
        <taxon>Campylobacterota</taxon>
        <taxon>Epsilonproteobacteria</taxon>
        <taxon>Campylobacterales</taxon>
        <taxon>Sulfurimonadaceae</taxon>
        <taxon>Sulfurimonas</taxon>
    </lineage>
</organism>
<evidence type="ECO:0000313" key="1">
    <source>
        <dbReference type="EMBL" id="QFR42566.1"/>
    </source>
</evidence>
<dbReference type="RefSeq" id="WP_152298637.1">
    <property type="nucleotide sequence ID" value="NZ_CP041166.1"/>
</dbReference>
<gene>
    <name evidence="1" type="ORF">FJR47_01005</name>
</gene>
<proteinExistence type="predicted"/>
<sequence>MHTIKLEMGDTVYSHIMFLLKNLNSKELKIIEEPEVKSKKSVSADELETKMFSNHTVNTIEDWKDSTEDEIWK</sequence>
<accession>A0AAJ4A297</accession>
<dbReference type="KEGG" id="suln:FJR47_01005"/>
<dbReference type="EMBL" id="CP041166">
    <property type="protein sequence ID" value="QFR42566.1"/>
    <property type="molecule type" value="Genomic_DNA"/>
</dbReference>
<dbReference type="Proteomes" id="UP000326061">
    <property type="component" value="Chromosome"/>
</dbReference>
<protein>
    <submittedName>
        <fullName evidence="1">Uncharacterized protein</fullName>
    </submittedName>
</protein>
<keyword evidence="2" id="KW-1185">Reference proteome</keyword>
<name>A0AAJ4A297_9BACT</name>
<evidence type="ECO:0000313" key="2">
    <source>
        <dbReference type="Proteomes" id="UP000326061"/>
    </source>
</evidence>
<dbReference type="AlphaFoldDB" id="A0AAJ4A297"/>